<gene>
    <name evidence="2" type="ORF">ATE48_04725</name>
</gene>
<dbReference type="PANTHER" id="PTHR11851">
    <property type="entry name" value="METALLOPROTEASE"/>
    <property type="match status" value="1"/>
</dbReference>
<keyword evidence="3" id="KW-1185">Reference proteome</keyword>
<evidence type="ECO:0000313" key="2">
    <source>
        <dbReference type="EMBL" id="ANP45265.1"/>
    </source>
</evidence>
<dbReference type="InterPro" id="IPR050361">
    <property type="entry name" value="MPP/UQCRC_Complex"/>
</dbReference>
<dbReference type="InterPro" id="IPR007863">
    <property type="entry name" value="Peptidase_M16_C"/>
</dbReference>
<dbReference type="Proteomes" id="UP000092498">
    <property type="component" value="Chromosome"/>
</dbReference>
<evidence type="ECO:0000313" key="3">
    <source>
        <dbReference type="Proteomes" id="UP000092498"/>
    </source>
</evidence>
<dbReference type="InParanoid" id="A0A1B1AFF2"/>
<dbReference type="Gene3D" id="3.30.830.10">
    <property type="entry name" value="Metalloenzyme, LuxS/M16 peptidase-like"/>
    <property type="match status" value="2"/>
</dbReference>
<dbReference type="EMBL" id="CP013244">
    <property type="protein sequence ID" value="ANP45265.1"/>
    <property type="molecule type" value="Genomic_DNA"/>
</dbReference>
<evidence type="ECO:0000259" key="1">
    <source>
        <dbReference type="Pfam" id="PF05193"/>
    </source>
</evidence>
<proteinExistence type="predicted"/>
<organism evidence="2 3">
    <name type="scientific">Candidatus Viadribacter manganicus</name>
    <dbReference type="NCBI Taxonomy" id="1759059"/>
    <lineage>
        <taxon>Bacteria</taxon>
        <taxon>Pseudomonadati</taxon>
        <taxon>Pseudomonadota</taxon>
        <taxon>Alphaproteobacteria</taxon>
        <taxon>Hyphomonadales</taxon>
        <taxon>Hyphomonadaceae</taxon>
        <taxon>Candidatus Viadribacter</taxon>
    </lineage>
</organism>
<dbReference type="AlphaFoldDB" id="A0A1B1AFF2"/>
<sequence length="435" mass="46877">MAPALAQTQTESAASRHDVNVQRIVSPSGIEAWLVSDSTVPMVVLRAFWRGGSAIEPVGAVGVTGVMTDMLTEGSGAMNANAFKERLQDLNMSLSFGASWDGVGMSLTTLSENRDAAFEMARMALYEPRFDAEPLARIKRQMLVGLRTRETNPSYLANLALDQALYAGHPYARRTSRESVDAINRAALQERHTALFNRATLQITIVGDISSEDAARAVDTIFGALPAGARPPEPADVTLSAPTPLIVRTLPQPQSLVLFAGPGIQDEDPDWIPLAVANYILGGGGFSSRLMDQVREQRGLVYGIGTGPSVREHSAIIRGSAQTENGDVREAIEVTRAEMARLYRDGATQAEVNDAITYLTGSFALDLDSNVKIAGVVHGYQAAGRDIDYINHRNDLIRAVTLEDVNRVVRRLFNPDAYTFVVVGQPEGLQASGGN</sequence>
<accession>A0A1B1AFF2</accession>
<dbReference type="InterPro" id="IPR011249">
    <property type="entry name" value="Metalloenz_LuxS/M16"/>
</dbReference>
<dbReference type="GO" id="GO:0046872">
    <property type="term" value="F:metal ion binding"/>
    <property type="evidence" value="ECO:0007669"/>
    <property type="project" value="InterPro"/>
</dbReference>
<protein>
    <recommendedName>
        <fullName evidence="1">Peptidase M16 C-terminal domain-containing protein</fullName>
    </recommendedName>
</protein>
<dbReference type="SUPFAM" id="SSF63411">
    <property type="entry name" value="LuxS/MPP-like metallohydrolase"/>
    <property type="match status" value="2"/>
</dbReference>
<reference evidence="2 3" key="1">
    <citation type="submission" date="2015-11" db="EMBL/GenBank/DDBJ databases">
        <title>Whole-Genome Sequence of Candidatus Oderbacter manganicum from the National Park Lower Oder Valley, Germany.</title>
        <authorList>
            <person name="Braun B."/>
            <person name="Liere K."/>
            <person name="Szewzyk U."/>
        </authorList>
    </citation>
    <scope>NUCLEOTIDE SEQUENCE [LARGE SCALE GENOMIC DNA]</scope>
    <source>
        <strain evidence="2 3">OTSz_A_272</strain>
    </source>
</reference>
<dbReference type="PANTHER" id="PTHR11851:SF224">
    <property type="entry name" value="PROCESSING PROTEASE"/>
    <property type="match status" value="1"/>
</dbReference>
<dbReference type="KEGG" id="cbot:ATE48_04725"/>
<name>A0A1B1AFF2_9PROT</name>
<dbReference type="STRING" id="1759059.ATE48_04725"/>
<dbReference type="Pfam" id="PF05193">
    <property type="entry name" value="Peptidase_M16_C"/>
    <property type="match status" value="1"/>
</dbReference>
<feature type="domain" description="Peptidase M16 C-terminal" evidence="1">
    <location>
        <begin position="183"/>
        <end position="357"/>
    </location>
</feature>